<dbReference type="Pfam" id="PF11583">
    <property type="entry name" value="AurF"/>
    <property type="match status" value="1"/>
</dbReference>
<keyword evidence="2" id="KW-1185">Reference proteome</keyword>
<evidence type="ECO:0000313" key="1">
    <source>
        <dbReference type="EMBL" id="GEB47736.1"/>
    </source>
</evidence>
<reference evidence="1 2" key="1">
    <citation type="submission" date="2019-06" db="EMBL/GenBank/DDBJ databases">
        <title>Whole genome shotgun sequence of Streptomyces cacaoi subsp. cacaoi NBRC 12748.</title>
        <authorList>
            <person name="Hosoyama A."/>
            <person name="Uohara A."/>
            <person name="Ohji S."/>
            <person name="Ichikawa N."/>
        </authorList>
    </citation>
    <scope>NUCLEOTIDE SEQUENCE [LARGE SCALE GENOMIC DNA]</scope>
    <source>
        <strain evidence="1 2">NBRC 12748</strain>
    </source>
</reference>
<dbReference type="AlphaFoldDB" id="A0A4Y3QQM6"/>
<dbReference type="EMBL" id="BJMM01000002">
    <property type="protein sequence ID" value="GEB47736.1"/>
    <property type="molecule type" value="Genomic_DNA"/>
</dbReference>
<dbReference type="InterPro" id="IPR025859">
    <property type="entry name" value="AurF/CmlI"/>
</dbReference>
<comment type="caution">
    <text evidence="1">The sequence shown here is derived from an EMBL/GenBank/DDBJ whole genome shotgun (WGS) entry which is preliminary data.</text>
</comment>
<dbReference type="Proteomes" id="UP000319210">
    <property type="component" value="Unassembled WGS sequence"/>
</dbReference>
<dbReference type="SUPFAM" id="SSF47240">
    <property type="entry name" value="Ferritin-like"/>
    <property type="match status" value="1"/>
</dbReference>
<dbReference type="GO" id="GO:0016491">
    <property type="term" value="F:oxidoreductase activity"/>
    <property type="evidence" value="ECO:0007669"/>
    <property type="project" value="InterPro"/>
</dbReference>
<gene>
    <name evidence="1" type="ORF">SCA03_02870</name>
</gene>
<proteinExistence type="predicted"/>
<evidence type="ECO:0000313" key="2">
    <source>
        <dbReference type="Proteomes" id="UP000319210"/>
    </source>
</evidence>
<dbReference type="RefSeq" id="WP_158102289.1">
    <property type="nucleotide sequence ID" value="NZ_BJMM01000002.1"/>
</dbReference>
<dbReference type="Gene3D" id="1.10.620.20">
    <property type="entry name" value="Ribonucleotide Reductase, subunit A"/>
    <property type="match status" value="1"/>
</dbReference>
<protein>
    <recommendedName>
        <fullName evidence="3">Diiron oxygenase</fullName>
    </recommendedName>
</protein>
<dbReference type="InterPro" id="IPR012348">
    <property type="entry name" value="RNR-like"/>
</dbReference>
<sequence length="339" mass="37674">MYASAYGITLKVNGPTRTHAEDSMGHHDIFQGWYERAGVRVSARRLFHDERDDGKWLFSPALLPHLEHEAVQAMPASVRDALAARGLYEYMNRTAHLEAKVVNRTTHRIALDEAGFAVAGPIRMDAWKIYCDEAFHSLMSFDMVQQVARETGIPDIPYSFDPVLDRLDAAKAELDRLRPGLGGLLQVVVFETLVTSILGDVPRDRSVVTGVREVVADHARDEARHHAFFALFFNRLWGALSVPDRAAAARVLPELVLACLEPDLRMVKAALLASDVPPATAARIVAESYPRQEVLANMRRAARQTLRLFADHDAFDLPGVEESFTEAGLIVPERLHAAP</sequence>
<name>A0A4Y3QQM6_STRCI</name>
<organism evidence="1 2">
    <name type="scientific">Streptomyces cacaoi</name>
    <dbReference type="NCBI Taxonomy" id="1898"/>
    <lineage>
        <taxon>Bacteria</taxon>
        <taxon>Bacillati</taxon>
        <taxon>Actinomycetota</taxon>
        <taxon>Actinomycetes</taxon>
        <taxon>Kitasatosporales</taxon>
        <taxon>Streptomycetaceae</taxon>
        <taxon>Streptomyces</taxon>
    </lineage>
</organism>
<dbReference type="InterPro" id="IPR009078">
    <property type="entry name" value="Ferritin-like_SF"/>
</dbReference>
<accession>A0A4Y3QQM6</accession>
<evidence type="ECO:0008006" key="3">
    <source>
        <dbReference type="Google" id="ProtNLM"/>
    </source>
</evidence>